<sequence length="530" mass="58163">MRGLKRGSIIGGGVVDVLEREVGNLTPRSFANVFGASEGLVRRLTICKKLDKHRGCVNTISFNTSGDLLVSGSDDRMIMVWHWDSGTVKLSFHSGHLNNVFQAKFMPYTDDRIIVSCAADGEVRHTQILDGGKVATTLLGQHEGRAHRLAIEPGSSHIFYSCGEDGLVQHFDLRTKSATKLFICKSFHDKSDYMRIVSLNAIAIDPRNPNFFAIGGSDEFARIYDIRKNKWDGSSNCEPTDCFCPPHLIGDLHVGITGLTFSNQSELLASYNNELIYLFTKYDGLGSNSVNQSREYAVNRDSGGGPSSASSSSTSNSKGMPGPQVYKGHQNCDTVKGVSFFGPQCEYVISGSDCGRIFIWRKRGGILLRVMEGDKDIVNCIEPHPCAPMFASSGIESDIKIWTPSATELAPPVNIDEIKQPKRRSRLCGLGLPIDLMSQVIAFQHSADGGESLVVNGDLLDLLMRIRGVDDSADDDGGGGGEPAENPGDCSFCWVTLKILDIRVISLLPLYTYIYHNYHFAAENDFFIYF</sequence>
<feature type="compositionally biased region" description="Low complexity" evidence="4">
    <location>
        <begin position="307"/>
        <end position="319"/>
    </location>
</feature>
<dbReference type="InterPro" id="IPR036322">
    <property type="entry name" value="WD40_repeat_dom_sf"/>
</dbReference>
<dbReference type="SUPFAM" id="SSF50978">
    <property type="entry name" value="WD40 repeat-like"/>
    <property type="match status" value="1"/>
</dbReference>
<evidence type="ECO:0008006" key="7">
    <source>
        <dbReference type="Google" id="ProtNLM"/>
    </source>
</evidence>
<dbReference type="Pfam" id="PF00400">
    <property type="entry name" value="WD40"/>
    <property type="match status" value="3"/>
</dbReference>
<dbReference type="InterPro" id="IPR001680">
    <property type="entry name" value="WD40_rpt"/>
</dbReference>
<dbReference type="GO" id="GO:0080008">
    <property type="term" value="C:Cul4-RING E3 ubiquitin ligase complex"/>
    <property type="evidence" value="ECO:0007669"/>
    <property type="project" value="TreeGrafter"/>
</dbReference>
<evidence type="ECO:0000313" key="6">
    <source>
        <dbReference type="Proteomes" id="UP000775213"/>
    </source>
</evidence>
<dbReference type="PANTHER" id="PTHR15574:SF21">
    <property type="entry name" value="DDB1- AND CUL4-ASSOCIATED FACTOR 8"/>
    <property type="match status" value="1"/>
</dbReference>
<keyword evidence="2" id="KW-0677">Repeat</keyword>
<dbReference type="InterPro" id="IPR045151">
    <property type="entry name" value="DCAF8"/>
</dbReference>
<dbReference type="SMART" id="SM00320">
    <property type="entry name" value="WD40"/>
    <property type="match status" value="6"/>
</dbReference>
<dbReference type="Proteomes" id="UP000775213">
    <property type="component" value="Unassembled WGS sequence"/>
</dbReference>
<reference evidence="5 6" key="1">
    <citation type="journal article" date="2021" name="Hortic Res">
        <title>Chromosome-scale assembly of the Dendrobium chrysotoxum genome enhances the understanding of orchid evolution.</title>
        <authorList>
            <person name="Zhang Y."/>
            <person name="Zhang G.Q."/>
            <person name="Zhang D."/>
            <person name="Liu X.D."/>
            <person name="Xu X.Y."/>
            <person name="Sun W.H."/>
            <person name="Yu X."/>
            <person name="Zhu X."/>
            <person name="Wang Z.W."/>
            <person name="Zhao X."/>
            <person name="Zhong W.Y."/>
            <person name="Chen H."/>
            <person name="Yin W.L."/>
            <person name="Huang T."/>
            <person name="Niu S.C."/>
            <person name="Liu Z.J."/>
        </authorList>
    </citation>
    <scope>NUCLEOTIDE SEQUENCE [LARGE SCALE GENOMIC DNA]</scope>
    <source>
        <strain evidence="5">Lindl</strain>
    </source>
</reference>
<feature type="region of interest" description="Disordered" evidence="4">
    <location>
        <begin position="297"/>
        <end position="325"/>
    </location>
</feature>
<protein>
    <recommendedName>
        <fullName evidence="7">DDB1-and CUL4-associated factor 8</fullName>
    </recommendedName>
</protein>
<dbReference type="Gene3D" id="2.130.10.10">
    <property type="entry name" value="YVTN repeat-like/Quinoprotein amine dehydrogenase"/>
    <property type="match status" value="1"/>
</dbReference>
<feature type="repeat" description="WD" evidence="3">
    <location>
        <begin position="50"/>
        <end position="91"/>
    </location>
</feature>
<evidence type="ECO:0000256" key="2">
    <source>
        <dbReference type="ARBA" id="ARBA00022737"/>
    </source>
</evidence>
<evidence type="ECO:0000256" key="1">
    <source>
        <dbReference type="ARBA" id="ARBA00022574"/>
    </source>
</evidence>
<evidence type="ECO:0000256" key="3">
    <source>
        <dbReference type="PROSITE-ProRule" id="PRU00221"/>
    </source>
</evidence>
<accession>A0AAV7FVX5</accession>
<evidence type="ECO:0000313" key="5">
    <source>
        <dbReference type="EMBL" id="KAH0448181.1"/>
    </source>
</evidence>
<dbReference type="PROSITE" id="PS50082">
    <property type="entry name" value="WD_REPEATS_2"/>
    <property type="match status" value="1"/>
</dbReference>
<evidence type="ECO:0000256" key="4">
    <source>
        <dbReference type="SAM" id="MobiDB-lite"/>
    </source>
</evidence>
<keyword evidence="1 3" id="KW-0853">WD repeat</keyword>
<comment type="caution">
    <text evidence="5">The sequence shown here is derived from an EMBL/GenBank/DDBJ whole genome shotgun (WGS) entry which is preliminary data.</text>
</comment>
<dbReference type="PROSITE" id="PS50294">
    <property type="entry name" value="WD_REPEATS_REGION"/>
    <property type="match status" value="1"/>
</dbReference>
<organism evidence="5 6">
    <name type="scientific">Dendrobium chrysotoxum</name>
    <name type="common">Orchid</name>
    <dbReference type="NCBI Taxonomy" id="161865"/>
    <lineage>
        <taxon>Eukaryota</taxon>
        <taxon>Viridiplantae</taxon>
        <taxon>Streptophyta</taxon>
        <taxon>Embryophyta</taxon>
        <taxon>Tracheophyta</taxon>
        <taxon>Spermatophyta</taxon>
        <taxon>Magnoliopsida</taxon>
        <taxon>Liliopsida</taxon>
        <taxon>Asparagales</taxon>
        <taxon>Orchidaceae</taxon>
        <taxon>Epidendroideae</taxon>
        <taxon>Malaxideae</taxon>
        <taxon>Dendrobiinae</taxon>
        <taxon>Dendrobium</taxon>
    </lineage>
</organism>
<dbReference type="PANTHER" id="PTHR15574">
    <property type="entry name" value="WD REPEAT DOMAIN-CONTAINING FAMILY"/>
    <property type="match status" value="1"/>
</dbReference>
<dbReference type="InterPro" id="IPR015943">
    <property type="entry name" value="WD40/YVTN_repeat-like_dom_sf"/>
</dbReference>
<dbReference type="AlphaFoldDB" id="A0AAV7FVX5"/>
<name>A0AAV7FVX5_DENCH</name>
<gene>
    <name evidence="5" type="ORF">IEQ34_021981</name>
</gene>
<proteinExistence type="predicted"/>
<keyword evidence="6" id="KW-1185">Reference proteome</keyword>
<dbReference type="EMBL" id="JAGFBR010000019">
    <property type="protein sequence ID" value="KAH0448181.1"/>
    <property type="molecule type" value="Genomic_DNA"/>
</dbReference>
<dbReference type="GO" id="GO:0005737">
    <property type="term" value="C:cytoplasm"/>
    <property type="evidence" value="ECO:0007669"/>
    <property type="project" value="TreeGrafter"/>
</dbReference>